<dbReference type="InterPro" id="IPR011993">
    <property type="entry name" value="PH-like_dom_sf"/>
</dbReference>
<evidence type="ECO:0000256" key="1">
    <source>
        <dbReference type="SAM" id="MobiDB-lite"/>
    </source>
</evidence>
<proteinExistence type="predicted"/>
<keyword evidence="4" id="KW-1185">Reference proteome</keyword>
<evidence type="ECO:0000313" key="3">
    <source>
        <dbReference type="EMBL" id="CAL4075825.1"/>
    </source>
</evidence>
<dbReference type="Pfam" id="PF00169">
    <property type="entry name" value="PH"/>
    <property type="match status" value="1"/>
</dbReference>
<accession>A0AAV2QDI9</accession>
<comment type="caution">
    <text evidence="3">The sequence shown here is derived from an EMBL/GenBank/DDBJ whole genome shotgun (WGS) entry which is preliminary data.</text>
</comment>
<reference evidence="3 4" key="1">
    <citation type="submission" date="2024-05" db="EMBL/GenBank/DDBJ databases">
        <authorList>
            <person name="Wallberg A."/>
        </authorList>
    </citation>
    <scope>NUCLEOTIDE SEQUENCE [LARGE SCALE GENOMIC DNA]</scope>
</reference>
<organism evidence="3 4">
    <name type="scientific">Meganyctiphanes norvegica</name>
    <name type="common">Northern krill</name>
    <name type="synonym">Thysanopoda norvegica</name>
    <dbReference type="NCBI Taxonomy" id="48144"/>
    <lineage>
        <taxon>Eukaryota</taxon>
        <taxon>Metazoa</taxon>
        <taxon>Ecdysozoa</taxon>
        <taxon>Arthropoda</taxon>
        <taxon>Crustacea</taxon>
        <taxon>Multicrustacea</taxon>
        <taxon>Malacostraca</taxon>
        <taxon>Eumalacostraca</taxon>
        <taxon>Eucarida</taxon>
        <taxon>Euphausiacea</taxon>
        <taxon>Euphausiidae</taxon>
        <taxon>Meganyctiphanes</taxon>
    </lineage>
</organism>
<dbReference type="Gene3D" id="2.30.29.30">
    <property type="entry name" value="Pleckstrin-homology domain (PH domain)/Phosphotyrosine-binding domain (PTB)"/>
    <property type="match status" value="1"/>
</dbReference>
<gene>
    <name evidence="3" type="ORF">MNOR_LOCUS9973</name>
</gene>
<sequence length="190" mass="21439">MSATDAGDLGSVASGSPGPVREVHKNGWLKRMPPQEKRLTVMSPFAKPAKAEKLWVSFCVHDECEGWLEFYENRRSAFSHNPIHRTSLKHCLYVSPSIRVHEDNEHVFAITLDGEVIKLGAQSREQMMEWIDALRMKLRELKVLTPKDNLYSTEPEGGVLRGSALHMRNPNSPLPPTPAAFQFPPHALEF</sequence>
<dbReference type="InterPro" id="IPR001849">
    <property type="entry name" value="PH_domain"/>
</dbReference>
<feature type="non-terminal residue" evidence="3">
    <location>
        <position position="190"/>
    </location>
</feature>
<dbReference type="EMBL" id="CAXKWB010004942">
    <property type="protein sequence ID" value="CAL4075825.1"/>
    <property type="molecule type" value="Genomic_DNA"/>
</dbReference>
<evidence type="ECO:0000259" key="2">
    <source>
        <dbReference type="PROSITE" id="PS50003"/>
    </source>
</evidence>
<dbReference type="SMART" id="SM00233">
    <property type="entry name" value="PH"/>
    <property type="match status" value="1"/>
</dbReference>
<dbReference type="PROSITE" id="PS50003">
    <property type="entry name" value="PH_DOMAIN"/>
    <property type="match status" value="1"/>
</dbReference>
<dbReference type="Proteomes" id="UP001497623">
    <property type="component" value="Unassembled WGS sequence"/>
</dbReference>
<feature type="region of interest" description="Disordered" evidence="1">
    <location>
        <begin position="1"/>
        <end position="29"/>
    </location>
</feature>
<feature type="domain" description="PH" evidence="2">
    <location>
        <begin position="22"/>
        <end position="139"/>
    </location>
</feature>
<dbReference type="AlphaFoldDB" id="A0AAV2QDI9"/>
<name>A0AAV2QDI9_MEGNR</name>
<dbReference type="SUPFAM" id="SSF50729">
    <property type="entry name" value="PH domain-like"/>
    <property type="match status" value="1"/>
</dbReference>
<evidence type="ECO:0000313" key="4">
    <source>
        <dbReference type="Proteomes" id="UP001497623"/>
    </source>
</evidence>
<protein>
    <recommendedName>
        <fullName evidence="2">PH domain-containing protein</fullName>
    </recommendedName>
</protein>